<feature type="transmembrane region" description="Helical" evidence="1">
    <location>
        <begin position="79"/>
        <end position="100"/>
    </location>
</feature>
<dbReference type="Proteomes" id="UP001282474">
    <property type="component" value="Unassembled WGS sequence"/>
</dbReference>
<keyword evidence="1" id="KW-1133">Transmembrane helix</keyword>
<proteinExistence type="predicted"/>
<accession>A0ABU4MW24</accession>
<evidence type="ECO:0000256" key="1">
    <source>
        <dbReference type="SAM" id="Phobius"/>
    </source>
</evidence>
<comment type="caution">
    <text evidence="2">The sequence shown here is derived from an EMBL/GenBank/DDBJ whole genome shotgun (WGS) entry which is preliminary data.</text>
</comment>
<feature type="transmembrane region" description="Helical" evidence="1">
    <location>
        <begin position="135"/>
        <end position="152"/>
    </location>
</feature>
<sequence length="307" mass="32235">MTSGRGALTTLHLLLVWATMAAAMPVLGFGLVMAGWGGGAGAAVSTFALGVPLTVILLATAGLPARTVVPLCDSTPRRFGWAVLVFVLGTLGVLAGLAAYGGEVDLGSAGMRIALTGLPYAVAAAFFVPSRWVRLGAVAVLAAGAVYGGLVGPQQAEQRRHAAEVARYRERPELLYVGDAPPGMRVSRAVVGGGQFSVDYLPVEPGRSGYVNLTVRSPHTPKATCDLLAQKDVTCTVDERGEIRVASALPGDGHHIRLIRVHRGAEVEVSSQSLDEPGLRHLLNTLHPLSDEELETMMREKTITQGY</sequence>
<keyword evidence="3" id="KW-1185">Reference proteome</keyword>
<evidence type="ECO:0008006" key="4">
    <source>
        <dbReference type="Google" id="ProtNLM"/>
    </source>
</evidence>
<name>A0ABU4MW24_9ACTN</name>
<evidence type="ECO:0000313" key="3">
    <source>
        <dbReference type="Proteomes" id="UP001282474"/>
    </source>
</evidence>
<protein>
    <recommendedName>
        <fullName evidence="4">Integral membrane protein</fullName>
    </recommendedName>
</protein>
<dbReference type="EMBL" id="JARAWJ010000026">
    <property type="protein sequence ID" value="MDX3041316.1"/>
    <property type="molecule type" value="Genomic_DNA"/>
</dbReference>
<feature type="transmembrane region" description="Helical" evidence="1">
    <location>
        <begin position="106"/>
        <end position="128"/>
    </location>
</feature>
<reference evidence="2 3" key="1">
    <citation type="journal article" date="2023" name="Microb. Genom.">
        <title>Mesoterricola silvestris gen. nov., sp. nov., Mesoterricola sediminis sp. nov., Geothrix oryzae sp. nov., Geothrix edaphica sp. nov., Geothrix rubra sp. nov., and Geothrix limicola sp. nov., six novel members of Acidobacteriota isolated from soils.</title>
        <authorList>
            <person name="Weisberg A.J."/>
            <person name="Pearce E."/>
            <person name="Kramer C.G."/>
            <person name="Chang J.H."/>
            <person name="Clarke C.R."/>
        </authorList>
    </citation>
    <scope>NUCLEOTIDE SEQUENCE [LARGE SCALE GENOMIC DNA]</scope>
    <source>
        <strain evidence="2 3">NE20-4-1</strain>
    </source>
</reference>
<evidence type="ECO:0000313" key="2">
    <source>
        <dbReference type="EMBL" id="MDX3041316.1"/>
    </source>
</evidence>
<organism evidence="2 3">
    <name type="scientific">Streptomyces caniscabiei</name>
    <dbReference type="NCBI Taxonomy" id="2746961"/>
    <lineage>
        <taxon>Bacteria</taxon>
        <taxon>Bacillati</taxon>
        <taxon>Actinomycetota</taxon>
        <taxon>Actinomycetes</taxon>
        <taxon>Kitasatosporales</taxon>
        <taxon>Streptomycetaceae</taxon>
        <taxon>Streptomyces</taxon>
    </lineage>
</organism>
<keyword evidence="1" id="KW-0812">Transmembrane</keyword>
<keyword evidence="1" id="KW-0472">Membrane</keyword>
<dbReference type="RefSeq" id="WP_045561945.1">
    <property type="nucleotide sequence ID" value="NZ_JABXWF010000002.1"/>
</dbReference>
<feature type="transmembrane region" description="Helical" evidence="1">
    <location>
        <begin position="33"/>
        <end position="58"/>
    </location>
</feature>
<gene>
    <name evidence="2" type="ORF">PV383_29590</name>
</gene>